<evidence type="ECO:0000313" key="2">
    <source>
        <dbReference type="EMBL" id="KAI5620815.1"/>
    </source>
</evidence>
<keyword evidence="3" id="KW-1185">Reference proteome</keyword>
<dbReference type="PANTHER" id="PTHR13423">
    <property type="entry name" value="OUT AT FIRST"/>
    <property type="match status" value="1"/>
</dbReference>
<dbReference type="Proteomes" id="UP001205998">
    <property type="component" value="Unassembled WGS sequence"/>
</dbReference>
<gene>
    <name evidence="2" type="ORF">C0J50_19687</name>
</gene>
<evidence type="ECO:0000313" key="3">
    <source>
        <dbReference type="Proteomes" id="UP001205998"/>
    </source>
</evidence>
<dbReference type="AlphaFoldDB" id="A0AAD5FKS9"/>
<reference evidence="2" key="1">
    <citation type="submission" date="2018-07" db="EMBL/GenBank/DDBJ databases">
        <title>Comparative genomics of catfishes provides insights into carnivory and benthic adaptation.</title>
        <authorList>
            <person name="Zhang Y."/>
            <person name="Wang D."/>
            <person name="Peng Z."/>
            <person name="Zheng S."/>
            <person name="Shao F."/>
            <person name="Tao W."/>
        </authorList>
    </citation>
    <scope>NUCLEOTIDE SEQUENCE</scope>
    <source>
        <strain evidence="2">Chongqing</strain>
    </source>
</reference>
<accession>A0AAD5FKS9</accession>
<name>A0AAD5FKS9_SILAS</name>
<comment type="caution">
    <text evidence="2">The sequence shown here is derived from an EMBL/GenBank/DDBJ whole genome shotgun (WGS) entry which is preliminary data.</text>
</comment>
<sequence>MSNARIVCIDQNATLYQSESIKSIKNNNLVCRMFETLPQAVEVPGLQSCRSVKDLWQSCSCTYSMRLEWYPCMLKYCRNKDSLGHGASYKCGIKSCSKGYDFTYYTPHKQLCLWEEET</sequence>
<proteinExistence type="predicted"/>
<dbReference type="Pfam" id="PF22873">
    <property type="entry name" value="OAF_C"/>
    <property type="match status" value="1"/>
</dbReference>
<feature type="domain" description="Out at first C-terminal" evidence="1">
    <location>
        <begin position="48"/>
        <end position="116"/>
    </location>
</feature>
<protein>
    <submittedName>
        <fullName evidence="2">Out at first protein-like</fullName>
    </submittedName>
</protein>
<organism evidence="2 3">
    <name type="scientific">Silurus asotus</name>
    <name type="common">Amur catfish</name>
    <name type="synonym">Parasilurus asotus</name>
    <dbReference type="NCBI Taxonomy" id="30991"/>
    <lineage>
        <taxon>Eukaryota</taxon>
        <taxon>Metazoa</taxon>
        <taxon>Chordata</taxon>
        <taxon>Craniata</taxon>
        <taxon>Vertebrata</taxon>
        <taxon>Euteleostomi</taxon>
        <taxon>Actinopterygii</taxon>
        <taxon>Neopterygii</taxon>
        <taxon>Teleostei</taxon>
        <taxon>Ostariophysi</taxon>
        <taxon>Siluriformes</taxon>
        <taxon>Siluridae</taxon>
        <taxon>Silurus</taxon>
    </lineage>
</organism>
<dbReference type="EMBL" id="MU551642">
    <property type="protein sequence ID" value="KAI5620815.1"/>
    <property type="molecule type" value="Genomic_DNA"/>
</dbReference>
<dbReference type="InterPro" id="IPR026315">
    <property type="entry name" value="Oaf"/>
</dbReference>
<evidence type="ECO:0000259" key="1">
    <source>
        <dbReference type="Pfam" id="PF22873"/>
    </source>
</evidence>
<dbReference type="InterPro" id="IPR053897">
    <property type="entry name" value="Oaf_C"/>
</dbReference>
<dbReference type="PANTHER" id="PTHR13423:SF2">
    <property type="entry name" value="OUT AT FIRST PROTEIN HOMOLOG"/>
    <property type="match status" value="1"/>
</dbReference>